<dbReference type="AlphaFoldDB" id="A0A5D4FKY3"/>
<dbReference type="EMBL" id="VSZI01000002">
    <property type="protein sequence ID" value="TYR17121.1"/>
    <property type="molecule type" value="Genomic_DNA"/>
</dbReference>
<accession>A0A5D4FKY3</accession>
<proteinExistence type="predicted"/>
<organism evidence="1 2">
    <name type="scientific">Corynebacterium urealyticum</name>
    <dbReference type="NCBI Taxonomy" id="43771"/>
    <lineage>
        <taxon>Bacteria</taxon>
        <taxon>Bacillati</taxon>
        <taxon>Actinomycetota</taxon>
        <taxon>Actinomycetes</taxon>
        <taxon>Mycobacteriales</taxon>
        <taxon>Corynebacteriaceae</taxon>
        <taxon>Corynebacterium</taxon>
    </lineage>
</organism>
<protein>
    <submittedName>
        <fullName evidence="1">Uncharacterized protein</fullName>
    </submittedName>
</protein>
<reference evidence="1 2" key="1">
    <citation type="submission" date="2019-08" db="EMBL/GenBank/DDBJ databases">
        <title>Draft genome of C. urealyticum strain VH4248.</title>
        <authorList>
            <person name="Navas J."/>
        </authorList>
    </citation>
    <scope>NUCLEOTIDE SEQUENCE [LARGE SCALE GENOMIC DNA]</scope>
    <source>
        <strain evidence="1 2">VH4248</strain>
    </source>
</reference>
<comment type="caution">
    <text evidence="1">The sequence shown here is derived from an EMBL/GenBank/DDBJ whole genome shotgun (WGS) entry which is preliminary data.</text>
</comment>
<gene>
    <name evidence="1" type="ORF">FYJ87_09725</name>
</gene>
<sequence length="657" mass="74583">MTPTGREIRVSESGPEKRLKFFGLSDYGTFWQADRLLELVREFDATRGDQGINDIVELHHLALFLEHKVLPKDLAEAERDAPLAHVPEIREVIGRFFGKVTDATFSTLVQDVDFQYRTDVLDLLGKNKVFERCTDSIVLAALQEQSFHPHDLLSCQALVRAYDQEIRALLLDEPRNAELLAREFLQSEGRDPIHLPKSFTPADQRGLFDRYLDEEEPNLNFVKLIASARADKNTGVDARLKLKARRKVDALTKKMFESTEGIKTGCEVGISADQVEEVVQSLDGMVGKYSYSRTWLTENLDHPTILNNFVHLFQFANDHMLLELPSYGAQLGVFERFMGTPGKGDYRTGAVFRLKDQASLLQTLMYERFLSSEGIELESVIAWFFTDYLEQEFGAKGLKYRASSPTATYLEKSRHLFSEMESVLKQFTLHVDYGEVDPELLTITSEQLSYGDIPSQVVDKYAYVANNADIQGIQHLLFSDQSGLVHISSDLEAESFLHLVIANDIAYDQFHEYQQRNIDFLVEKGILAGDRDRIAFASAPQLHVLKELWEYEVTSCLHHSAAGQKAIDEMVSAGWLVHRSTLLSAAEVSYFNYFLNDKEFSNGPSLRNRYLHGSQADGDDDRVHRHTYLTALRLLVALVIKINDDFCLTDNAVLAKE</sequence>
<evidence type="ECO:0000313" key="1">
    <source>
        <dbReference type="EMBL" id="TYR17121.1"/>
    </source>
</evidence>
<dbReference type="Proteomes" id="UP000324726">
    <property type="component" value="Unassembled WGS sequence"/>
</dbReference>
<name>A0A5D4FKY3_9CORY</name>
<evidence type="ECO:0000313" key="2">
    <source>
        <dbReference type="Proteomes" id="UP000324726"/>
    </source>
</evidence>